<dbReference type="Pfam" id="PF17676">
    <property type="entry name" value="Peptidase_S66C"/>
    <property type="match status" value="1"/>
</dbReference>
<feature type="active site" description="Charge relay system" evidence="6">
    <location>
        <position position="239"/>
    </location>
</feature>
<keyword evidence="4" id="KW-0378">Hydrolase</keyword>
<gene>
    <name evidence="9" type="ORF">CP500_009375</name>
</gene>
<feature type="domain" description="LD-carboxypeptidase N-terminal" evidence="7">
    <location>
        <begin position="48"/>
        <end position="164"/>
    </location>
</feature>
<feature type="domain" description="LD-carboxypeptidase C-terminal" evidence="8">
    <location>
        <begin position="208"/>
        <end position="324"/>
    </location>
</feature>
<dbReference type="GO" id="GO:0008236">
    <property type="term" value="F:serine-type peptidase activity"/>
    <property type="evidence" value="ECO:0007669"/>
    <property type="project" value="UniProtKB-KW"/>
</dbReference>
<feature type="active site" description="Nucleophile" evidence="6">
    <location>
        <position position="144"/>
    </location>
</feature>
<evidence type="ECO:0000256" key="4">
    <source>
        <dbReference type="ARBA" id="ARBA00022801"/>
    </source>
</evidence>
<dbReference type="EMBL" id="NXIB02000044">
    <property type="protein sequence ID" value="PHX55697.1"/>
    <property type="molecule type" value="Genomic_DNA"/>
</dbReference>
<keyword evidence="5" id="KW-0720">Serine protease</keyword>
<dbReference type="GO" id="GO:0004180">
    <property type="term" value="F:carboxypeptidase activity"/>
    <property type="evidence" value="ECO:0007669"/>
    <property type="project" value="UniProtKB-KW"/>
</dbReference>
<evidence type="ECO:0000256" key="3">
    <source>
        <dbReference type="ARBA" id="ARBA00022670"/>
    </source>
</evidence>
<evidence type="ECO:0000256" key="5">
    <source>
        <dbReference type="ARBA" id="ARBA00022825"/>
    </source>
</evidence>
<dbReference type="InterPro" id="IPR029062">
    <property type="entry name" value="Class_I_gatase-like"/>
</dbReference>
<dbReference type="InterPro" id="IPR040921">
    <property type="entry name" value="Peptidase_S66C"/>
</dbReference>
<dbReference type="PANTHER" id="PTHR30237:SF2">
    <property type="entry name" value="MUREIN TETRAPEPTIDE CARBOXYPEPTIDASE"/>
    <property type="match status" value="1"/>
</dbReference>
<evidence type="ECO:0000313" key="10">
    <source>
        <dbReference type="Proteomes" id="UP000226442"/>
    </source>
</evidence>
<protein>
    <submittedName>
        <fullName evidence="9">LD-carboxypeptidase</fullName>
    </submittedName>
</protein>
<organism evidence="9 10">
    <name type="scientific">Tychonema bourrellyi FEM_GT703</name>
    <dbReference type="NCBI Taxonomy" id="2040638"/>
    <lineage>
        <taxon>Bacteria</taxon>
        <taxon>Bacillati</taxon>
        <taxon>Cyanobacteriota</taxon>
        <taxon>Cyanophyceae</taxon>
        <taxon>Oscillatoriophycideae</taxon>
        <taxon>Oscillatoriales</taxon>
        <taxon>Microcoleaceae</taxon>
        <taxon>Tychonema</taxon>
    </lineage>
</organism>
<dbReference type="PANTHER" id="PTHR30237">
    <property type="entry name" value="MURAMOYLTETRAPEPTIDE CARBOXYPEPTIDASE"/>
    <property type="match status" value="1"/>
</dbReference>
<accession>A0A2G4F2L3</accession>
<dbReference type="Gene3D" id="3.50.30.60">
    <property type="entry name" value="LD-carboxypeptidase A C-terminal domain-like"/>
    <property type="match status" value="1"/>
</dbReference>
<dbReference type="Proteomes" id="UP000226442">
    <property type="component" value="Unassembled WGS sequence"/>
</dbReference>
<dbReference type="Gene3D" id="3.40.50.10740">
    <property type="entry name" value="Class I glutamine amidotransferase-like"/>
    <property type="match status" value="1"/>
</dbReference>
<dbReference type="InterPro" id="IPR040449">
    <property type="entry name" value="Peptidase_S66_N"/>
</dbReference>
<evidence type="ECO:0000313" key="9">
    <source>
        <dbReference type="EMBL" id="PHX55697.1"/>
    </source>
</evidence>
<reference evidence="9" key="1">
    <citation type="submission" date="2017-10" db="EMBL/GenBank/DDBJ databases">
        <title>Draft genome sequence of the planktic cyanobacteria Tychonema bourrellyi isolated from alpine lentic freshwater.</title>
        <authorList>
            <person name="Tett A."/>
            <person name="Armanini F."/>
            <person name="Asnicar F."/>
            <person name="Boscaini A."/>
            <person name="Pasolli E."/>
            <person name="Zolfo M."/>
            <person name="Donati C."/>
            <person name="Salmaso N."/>
            <person name="Segata N."/>
        </authorList>
    </citation>
    <scope>NUCLEOTIDE SEQUENCE</scope>
    <source>
        <strain evidence="9">FEM_GT703</strain>
    </source>
</reference>
<keyword evidence="10" id="KW-1185">Reference proteome</keyword>
<evidence type="ECO:0000259" key="8">
    <source>
        <dbReference type="Pfam" id="PF17676"/>
    </source>
</evidence>
<dbReference type="SUPFAM" id="SSF52317">
    <property type="entry name" value="Class I glutamine amidotransferase-like"/>
    <property type="match status" value="1"/>
</dbReference>
<evidence type="ECO:0000256" key="6">
    <source>
        <dbReference type="PIRSR" id="PIRSR028757-1"/>
    </source>
</evidence>
<name>A0A2G4F2L3_9CYAN</name>
<dbReference type="Pfam" id="PF02016">
    <property type="entry name" value="Peptidase_S66"/>
    <property type="match status" value="1"/>
</dbReference>
<keyword evidence="2" id="KW-0121">Carboxypeptidase</keyword>
<dbReference type="SUPFAM" id="SSF141986">
    <property type="entry name" value="LD-carboxypeptidase A C-terminal domain-like"/>
    <property type="match status" value="1"/>
</dbReference>
<dbReference type="OrthoDB" id="9807329at2"/>
<dbReference type="PIRSF" id="PIRSF028757">
    <property type="entry name" value="LD-carboxypeptidase"/>
    <property type="match status" value="1"/>
</dbReference>
<comment type="caution">
    <text evidence="9">The sequence shown here is derived from an EMBL/GenBank/DDBJ whole genome shotgun (WGS) entry which is preliminary data.</text>
</comment>
<evidence type="ECO:0000256" key="2">
    <source>
        <dbReference type="ARBA" id="ARBA00022645"/>
    </source>
</evidence>
<dbReference type="GO" id="GO:0006508">
    <property type="term" value="P:proteolysis"/>
    <property type="evidence" value="ECO:0007669"/>
    <property type="project" value="UniProtKB-KW"/>
</dbReference>
<feature type="active site" description="Charge relay system" evidence="6">
    <location>
        <position position="309"/>
    </location>
</feature>
<sequence>MVIPRRYLIRTFGLTAIGTQLLPIAQSQILPQSQTTILPRRLQIGDTIALINPAAFTYEKEIQPFFKAAAQLGLKVKLGKHFYDRYGYLAGKDADRAADVNTAFADSSVQAIFTGMGGWGCGRILPLLDYNMIRNNPKIIIGFSDVTALLLAIHTKTNLVTFHGPLGVSNWSSFTVDYLKQVLFDAGAVTLQNPPKMDIETIREGKARGKLIGGNLSVISTMIGSAYLPDWENSILFIEEVSEEVYRIDRMLTQLKLAGILDKLSGFIFGQCTRCDAEKPQESLTLTQVLSDYIRPLMIPAWYGSAIGHIRDKFTLPIGQEVEIDANSGTIRLLESAVN</sequence>
<evidence type="ECO:0000256" key="1">
    <source>
        <dbReference type="ARBA" id="ARBA00010233"/>
    </source>
</evidence>
<dbReference type="InterPro" id="IPR027478">
    <property type="entry name" value="LdcA_N"/>
</dbReference>
<evidence type="ECO:0000259" key="7">
    <source>
        <dbReference type="Pfam" id="PF02016"/>
    </source>
</evidence>
<dbReference type="CDD" id="cd07025">
    <property type="entry name" value="Peptidase_S66"/>
    <property type="match status" value="1"/>
</dbReference>
<dbReference type="InterPro" id="IPR027461">
    <property type="entry name" value="Carboxypeptidase_A_C_sf"/>
</dbReference>
<keyword evidence="3" id="KW-0645">Protease</keyword>
<proteinExistence type="inferred from homology"/>
<dbReference type="RefSeq" id="WP_096830342.1">
    <property type="nucleotide sequence ID" value="NZ_NXIB02000044.1"/>
</dbReference>
<dbReference type="AlphaFoldDB" id="A0A2G4F2L3"/>
<comment type="similarity">
    <text evidence="1">Belongs to the peptidase S66 family.</text>
</comment>
<dbReference type="InterPro" id="IPR003507">
    <property type="entry name" value="S66_fam"/>
</dbReference>